<comment type="catalytic activity">
    <reaction evidence="8 9">
        <text>S-sulfanyl-L-cysteinyl-[protein] + uridine(34) in tRNA + AH2 + ATP = 2-thiouridine(34) in tRNA + L-cysteinyl-[protein] + A + AMP + diphosphate + H(+)</text>
        <dbReference type="Rhea" id="RHEA:47032"/>
        <dbReference type="Rhea" id="RHEA-COMP:10131"/>
        <dbReference type="Rhea" id="RHEA-COMP:11726"/>
        <dbReference type="Rhea" id="RHEA-COMP:11727"/>
        <dbReference type="Rhea" id="RHEA-COMP:11728"/>
        <dbReference type="ChEBI" id="CHEBI:13193"/>
        <dbReference type="ChEBI" id="CHEBI:15378"/>
        <dbReference type="ChEBI" id="CHEBI:17499"/>
        <dbReference type="ChEBI" id="CHEBI:29950"/>
        <dbReference type="ChEBI" id="CHEBI:30616"/>
        <dbReference type="ChEBI" id="CHEBI:33019"/>
        <dbReference type="ChEBI" id="CHEBI:61963"/>
        <dbReference type="ChEBI" id="CHEBI:65315"/>
        <dbReference type="ChEBI" id="CHEBI:87170"/>
        <dbReference type="ChEBI" id="CHEBI:456215"/>
        <dbReference type="EC" id="2.8.1.13"/>
    </reaction>
</comment>
<dbReference type="RefSeq" id="WP_229782909.1">
    <property type="nucleotide sequence ID" value="NZ_AP028155.1"/>
</dbReference>
<dbReference type="Gene3D" id="2.40.30.10">
    <property type="entry name" value="Translation factors"/>
    <property type="match status" value="1"/>
</dbReference>
<dbReference type="GO" id="GO:0005524">
    <property type="term" value="F:ATP binding"/>
    <property type="evidence" value="ECO:0007669"/>
    <property type="project" value="UniProtKB-KW"/>
</dbReference>
<dbReference type="Gene3D" id="3.40.50.620">
    <property type="entry name" value="HUPs"/>
    <property type="match status" value="1"/>
</dbReference>
<keyword evidence="6 9" id="KW-0694">RNA-binding</keyword>
<feature type="binding site" evidence="9">
    <location>
        <begin position="25"/>
        <end position="32"/>
    </location>
    <ligand>
        <name>ATP</name>
        <dbReference type="ChEBI" id="CHEBI:30616"/>
    </ligand>
</feature>
<dbReference type="GO" id="GO:0002143">
    <property type="term" value="P:tRNA wobble position uridine thiolation"/>
    <property type="evidence" value="ECO:0007669"/>
    <property type="project" value="TreeGrafter"/>
</dbReference>
<dbReference type="InterPro" id="IPR023382">
    <property type="entry name" value="MnmA-like_central_sf"/>
</dbReference>
<evidence type="ECO:0000256" key="6">
    <source>
        <dbReference type="ARBA" id="ARBA00022884"/>
    </source>
</evidence>
<dbReference type="EC" id="2.8.1.13" evidence="9"/>
<dbReference type="Gene3D" id="2.30.30.280">
    <property type="entry name" value="Adenine nucleotide alpha hydrolases-like domains"/>
    <property type="match status" value="1"/>
</dbReference>
<dbReference type="PANTHER" id="PTHR11933">
    <property type="entry name" value="TRNA 5-METHYLAMINOMETHYL-2-THIOURIDYLATE -METHYLTRANSFERASE"/>
    <property type="match status" value="1"/>
</dbReference>
<dbReference type="NCBIfam" id="NF001138">
    <property type="entry name" value="PRK00143.1"/>
    <property type="match status" value="1"/>
</dbReference>
<dbReference type="NCBIfam" id="TIGR00420">
    <property type="entry name" value="trmU"/>
    <property type="match status" value="1"/>
</dbReference>
<feature type="site" description="Interaction with tRNA" evidence="9">
    <location>
        <position position="146"/>
    </location>
</feature>
<dbReference type="FunFam" id="2.30.30.280:FF:000001">
    <property type="entry name" value="tRNA-specific 2-thiouridylase MnmA"/>
    <property type="match status" value="1"/>
</dbReference>
<feature type="active site" description="Cysteine persulfide intermediate" evidence="9">
    <location>
        <position position="218"/>
    </location>
</feature>
<evidence type="ECO:0000256" key="8">
    <source>
        <dbReference type="ARBA" id="ARBA00051542"/>
    </source>
</evidence>
<feature type="region of interest" description="Interaction with tRNA" evidence="9">
    <location>
        <begin position="167"/>
        <end position="169"/>
    </location>
</feature>
<name>A0A7W6HUH6_9BACT</name>
<comment type="function">
    <text evidence="9">Catalyzes the 2-thiolation of uridine at the wobble position (U34) of tRNA, leading to the formation of s(2)U34.</text>
</comment>
<keyword evidence="2 9" id="KW-0808">Transferase</keyword>
<dbReference type="CDD" id="cd01998">
    <property type="entry name" value="MnmA_TRMU-like"/>
    <property type="match status" value="1"/>
</dbReference>
<dbReference type="Pfam" id="PF20258">
    <property type="entry name" value="tRNA_Me_trans_C"/>
    <property type="match status" value="1"/>
</dbReference>
<dbReference type="Pfam" id="PF20259">
    <property type="entry name" value="tRNA_Me_trans_M"/>
    <property type="match status" value="1"/>
</dbReference>
<keyword evidence="13" id="KW-1185">Reference proteome</keyword>
<dbReference type="GeneID" id="93099568"/>
<evidence type="ECO:0000259" key="11">
    <source>
        <dbReference type="Pfam" id="PF20259"/>
    </source>
</evidence>
<evidence type="ECO:0000256" key="4">
    <source>
        <dbReference type="ARBA" id="ARBA00022741"/>
    </source>
</evidence>
<dbReference type="SUPFAM" id="SSF52402">
    <property type="entry name" value="Adenine nucleotide alpha hydrolases-like"/>
    <property type="match status" value="1"/>
</dbReference>
<dbReference type="InterPro" id="IPR014729">
    <property type="entry name" value="Rossmann-like_a/b/a_fold"/>
</dbReference>
<keyword evidence="7 9" id="KW-1015">Disulfide bond</keyword>
<organism evidence="12 13">
    <name type="scientific">Butyricimonas faecihominis</name>
    <dbReference type="NCBI Taxonomy" id="1472416"/>
    <lineage>
        <taxon>Bacteria</taxon>
        <taxon>Pseudomonadati</taxon>
        <taxon>Bacteroidota</taxon>
        <taxon>Bacteroidia</taxon>
        <taxon>Bacteroidales</taxon>
        <taxon>Odoribacteraceae</taxon>
        <taxon>Butyricimonas</taxon>
    </lineage>
</organism>
<dbReference type="PANTHER" id="PTHR11933:SF5">
    <property type="entry name" value="MITOCHONDRIAL TRNA-SPECIFIC 2-THIOURIDYLASE 1"/>
    <property type="match status" value="1"/>
</dbReference>
<sequence length="376" mass="42467">MKEPVTCNLPICNSPKANSPRVLMAMSGGIDSTVAAMLLQDQGYELVGVTYRVYDQISQACMEKEKGCCSVNAIFEAKHMAQQMGFEHHILDIRKDFNDLVIRNFIDEYLQGHTPNPCVLCNSTIKWGKLIAMADELDCDYIATGHYARIGQQDGRYFLRKGVDETKDQTYFLWTLTQENLARTIFPLGELTKPEVRQIALEKGYEKLSKKSESQEICFIPDNDYRTFLAENVENFTEKYGPGLFVDTSGKRLGEHRGFPNYTIGQRKGLGIALGHPMFVVDIRPESNEVVLGTREELQGKTFRAKDINLMKYASLPDGFEVNAKIRYRNRGAQASVYHENDFLRVEFHEGMDSITPGQSAVLYEEIDVVGGGIII</sequence>
<feature type="region of interest" description="Interaction with tRNA" evidence="9">
    <location>
        <begin position="327"/>
        <end position="328"/>
    </location>
</feature>
<dbReference type="GO" id="GO:0005737">
    <property type="term" value="C:cytoplasm"/>
    <property type="evidence" value="ECO:0007669"/>
    <property type="project" value="UniProtKB-SubCell"/>
</dbReference>
<evidence type="ECO:0000256" key="9">
    <source>
        <dbReference type="HAMAP-Rule" id="MF_00144"/>
    </source>
</evidence>
<evidence type="ECO:0000259" key="10">
    <source>
        <dbReference type="Pfam" id="PF20258"/>
    </source>
</evidence>
<dbReference type="EMBL" id="JACIES010000002">
    <property type="protein sequence ID" value="MBB4025211.1"/>
    <property type="molecule type" value="Genomic_DNA"/>
</dbReference>
<keyword evidence="4 9" id="KW-0547">Nucleotide-binding</keyword>
<feature type="site" description="Interaction with tRNA" evidence="9">
    <location>
        <position position="359"/>
    </location>
</feature>
<dbReference type="InterPro" id="IPR046884">
    <property type="entry name" value="MnmA-like_central"/>
</dbReference>
<evidence type="ECO:0000256" key="1">
    <source>
        <dbReference type="ARBA" id="ARBA00022555"/>
    </source>
</evidence>
<dbReference type="InterPro" id="IPR004506">
    <property type="entry name" value="MnmA-like"/>
</dbReference>
<keyword evidence="1 9" id="KW-0820">tRNA-binding</keyword>
<dbReference type="GO" id="GO:0000049">
    <property type="term" value="F:tRNA binding"/>
    <property type="evidence" value="ECO:0007669"/>
    <property type="project" value="UniProtKB-KW"/>
</dbReference>
<dbReference type="InterPro" id="IPR046885">
    <property type="entry name" value="MnmA-like_C"/>
</dbReference>
<dbReference type="FunFam" id="3.40.50.620:FF:000115">
    <property type="entry name" value="tRNA-specific 2-thiouridylase MnmA"/>
    <property type="match status" value="1"/>
</dbReference>
<feature type="active site" description="Nucleophile" evidence="9">
    <location>
        <position position="121"/>
    </location>
</feature>
<evidence type="ECO:0000256" key="7">
    <source>
        <dbReference type="ARBA" id="ARBA00023157"/>
    </source>
</evidence>
<feature type="domain" description="tRNA-specific 2-thiouridylase MnmA-like central" evidence="11">
    <location>
        <begin position="239"/>
        <end position="293"/>
    </location>
</feature>
<keyword evidence="9" id="KW-0963">Cytoplasm</keyword>
<dbReference type="AlphaFoldDB" id="A0A7W6HUH6"/>
<reference evidence="12 13" key="1">
    <citation type="submission" date="2020-08" db="EMBL/GenBank/DDBJ databases">
        <title>Genomic Encyclopedia of Type Strains, Phase IV (KMG-IV): sequencing the most valuable type-strain genomes for metagenomic binning, comparative biology and taxonomic classification.</title>
        <authorList>
            <person name="Goeker M."/>
        </authorList>
    </citation>
    <scope>NUCLEOTIDE SEQUENCE [LARGE SCALE GENOMIC DNA]</scope>
    <source>
        <strain evidence="12 13">DSM 105721</strain>
    </source>
</reference>
<feature type="binding site" evidence="9">
    <location>
        <position position="145"/>
    </location>
    <ligand>
        <name>ATP</name>
        <dbReference type="ChEBI" id="CHEBI:30616"/>
    </ligand>
</feature>
<protein>
    <recommendedName>
        <fullName evidence="9">tRNA-specific 2-thiouridylase MnmA</fullName>
        <ecNumber evidence="9">2.8.1.13</ecNumber>
    </recommendedName>
</protein>
<evidence type="ECO:0000313" key="13">
    <source>
        <dbReference type="Proteomes" id="UP000546007"/>
    </source>
</evidence>
<dbReference type="Pfam" id="PF03054">
    <property type="entry name" value="tRNA_Me_trans"/>
    <property type="match status" value="1"/>
</dbReference>
<keyword evidence="5 9" id="KW-0067">ATP-binding</keyword>
<dbReference type="GO" id="GO:0103016">
    <property type="term" value="F:tRNA-uridine 2-sulfurtransferase activity"/>
    <property type="evidence" value="ECO:0007669"/>
    <property type="project" value="UniProtKB-EC"/>
</dbReference>
<evidence type="ECO:0000313" key="12">
    <source>
        <dbReference type="EMBL" id="MBB4025211.1"/>
    </source>
</evidence>
<keyword evidence="3 9" id="KW-0819">tRNA processing</keyword>
<evidence type="ECO:0000256" key="2">
    <source>
        <dbReference type="ARBA" id="ARBA00022679"/>
    </source>
</evidence>
<evidence type="ECO:0000256" key="3">
    <source>
        <dbReference type="ARBA" id="ARBA00022694"/>
    </source>
</evidence>
<feature type="disulfide bond" description="Alternate" evidence="9">
    <location>
        <begin position="121"/>
        <end position="218"/>
    </location>
</feature>
<proteinExistence type="inferred from homology"/>
<feature type="domain" description="tRNA-specific 2-thiouridylase MnmA-like C-terminal" evidence="10">
    <location>
        <begin position="301"/>
        <end position="375"/>
    </location>
</feature>
<comment type="similarity">
    <text evidence="9">Belongs to the MnmA/TRMU family.</text>
</comment>
<dbReference type="HAMAP" id="MF_00144">
    <property type="entry name" value="tRNA_thiouridyl_MnmA"/>
    <property type="match status" value="1"/>
</dbReference>
<comment type="caution">
    <text evidence="12">The sequence shown here is derived from an EMBL/GenBank/DDBJ whole genome shotgun (WGS) entry which is preliminary data.</text>
</comment>
<comment type="caution">
    <text evidence="9">Lacks conserved residue(s) required for the propagation of feature annotation.</text>
</comment>
<comment type="subcellular location">
    <subcellularLocation>
        <location evidence="9">Cytoplasm</location>
    </subcellularLocation>
</comment>
<accession>A0A7W6HUH6</accession>
<gene>
    <name evidence="9" type="primary">mnmA</name>
    <name evidence="12" type="ORF">GGR14_000983</name>
</gene>
<evidence type="ECO:0000256" key="5">
    <source>
        <dbReference type="ARBA" id="ARBA00022840"/>
    </source>
</evidence>
<dbReference type="Proteomes" id="UP000546007">
    <property type="component" value="Unassembled WGS sequence"/>
</dbReference>